<comment type="caution">
    <text evidence="2">The sequence shown here is derived from an EMBL/GenBank/DDBJ whole genome shotgun (WGS) entry which is preliminary data.</text>
</comment>
<dbReference type="Proteomes" id="UP001309876">
    <property type="component" value="Unassembled WGS sequence"/>
</dbReference>
<evidence type="ECO:0000313" key="2">
    <source>
        <dbReference type="EMBL" id="KAK5089050.1"/>
    </source>
</evidence>
<evidence type="ECO:0000256" key="1">
    <source>
        <dbReference type="SAM" id="MobiDB-lite"/>
    </source>
</evidence>
<sequence length="636" mass="71279">MSCSFFTRLMSLRHRRRVPDTFVAPALPSADNKTQIPLQQLVNIRSEIDRFYLDCLAYPERGCTLIVPDIPPHLTPAVLLDKLQRLPGYVTFELDQTLDHTVSYQLDIQFATASEAAQAIATFPIMDIGDGQRRRLAYADSNGQDHDTQPARKRPKLEESPAIPLPECRICSEKIEDDKTYSRPCYYCQAVWCYDCLRNQFSASLSDQERFPARCCGRVLHFDVAKDVISAEDYSKYRTRFEQSNTSKPLYCANKHCSIFLPSRVAKPDDKRQLKCPECGTTTCEQCRSTVDTTLDVHECVEADEIAALLSQCSHIRCPCGAHFCWDCQRPIQICWSKPCERAREEGDETDDYDIPQEESDTDSEAVTAIDGHNVSLGETVTTENNNSAAVNVVMEPATPATDQTEAQGSIFGVAEDASLPTLPFPQDTQTNSLPTTQPLEPPESLVNLDGENFDEWETRSLDFGDEPIDESWDAWGCMHQFSAVHNKTIFLEKGRWLPNIEPPLPAQVLEGLPSAASTLDNHEKDTNLPNSTKQIDCMKCYSTIVLAEPHAHQAIEKIDAEVATTPDILPAEGSEPKLECRSESVSKAKSKRKAKRLSDPPKLANCRKCGVFYCTNCKKAAIKEIHMTLNKQIQQ</sequence>
<organism evidence="2 3">
    <name type="scientific">Lithohypha guttulata</name>
    <dbReference type="NCBI Taxonomy" id="1690604"/>
    <lineage>
        <taxon>Eukaryota</taxon>
        <taxon>Fungi</taxon>
        <taxon>Dikarya</taxon>
        <taxon>Ascomycota</taxon>
        <taxon>Pezizomycotina</taxon>
        <taxon>Eurotiomycetes</taxon>
        <taxon>Chaetothyriomycetidae</taxon>
        <taxon>Chaetothyriales</taxon>
        <taxon>Trichomeriaceae</taxon>
        <taxon>Lithohypha</taxon>
    </lineage>
</organism>
<evidence type="ECO:0008006" key="4">
    <source>
        <dbReference type="Google" id="ProtNLM"/>
    </source>
</evidence>
<reference evidence="2 3" key="1">
    <citation type="submission" date="2023-08" db="EMBL/GenBank/DDBJ databases">
        <title>Black Yeasts Isolated from many extreme environments.</title>
        <authorList>
            <person name="Coleine C."/>
            <person name="Stajich J.E."/>
            <person name="Selbmann L."/>
        </authorList>
    </citation>
    <scope>NUCLEOTIDE SEQUENCE [LARGE SCALE GENOMIC DNA]</scope>
    <source>
        <strain evidence="2 3">CCFEE 5910</strain>
    </source>
</reference>
<proteinExistence type="predicted"/>
<feature type="region of interest" description="Disordered" evidence="1">
    <location>
        <begin position="572"/>
        <end position="598"/>
    </location>
</feature>
<accession>A0AAN7Y8X7</accession>
<protein>
    <recommendedName>
        <fullName evidence="4">RING-type domain-containing protein</fullName>
    </recommendedName>
</protein>
<name>A0AAN7Y8X7_9EURO</name>
<dbReference type="EMBL" id="JAVRRJ010000002">
    <property type="protein sequence ID" value="KAK5089050.1"/>
    <property type="molecule type" value="Genomic_DNA"/>
</dbReference>
<feature type="compositionally biased region" description="Basic and acidic residues" evidence="1">
    <location>
        <begin position="575"/>
        <end position="587"/>
    </location>
</feature>
<dbReference type="AlphaFoldDB" id="A0AAN7Y8X7"/>
<keyword evidence="3" id="KW-1185">Reference proteome</keyword>
<gene>
    <name evidence="2" type="ORF">LTR05_003274</name>
</gene>
<evidence type="ECO:0000313" key="3">
    <source>
        <dbReference type="Proteomes" id="UP001309876"/>
    </source>
</evidence>